<evidence type="ECO:0000256" key="3">
    <source>
        <dbReference type="ARBA" id="ARBA00012737"/>
    </source>
</evidence>
<comment type="pathway">
    <text evidence="1">Amino-acid biosynthesis; L-asparagine biosynthesis; L-asparagine from L-aspartate (L-Gln route): step 1/1.</text>
</comment>
<evidence type="ECO:0000256" key="8">
    <source>
        <dbReference type="ARBA" id="ARBA00048741"/>
    </source>
</evidence>
<dbReference type="SUPFAM" id="SSF56235">
    <property type="entry name" value="N-terminal nucleophile aminohydrolases (Ntn hydrolases)"/>
    <property type="match status" value="1"/>
</dbReference>
<dbReference type="CDD" id="cd00712">
    <property type="entry name" value="AsnB"/>
    <property type="match status" value="1"/>
</dbReference>
<dbReference type="EC" id="6.3.5.4" evidence="3"/>
<keyword evidence="4 10" id="KW-0547">Nucleotide-binding</keyword>
<dbReference type="InterPro" id="IPR001962">
    <property type="entry name" value="Asn_synthase"/>
</dbReference>
<evidence type="ECO:0000256" key="1">
    <source>
        <dbReference type="ARBA" id="ARBA00005187"/>
    </source>
</evidence>
<keyword evidence="13" id="KW-0436">Ligase</keyword>
<dbReference type="GO" id="GO:0005829">
    <property type="term" value="C:cytosol"/>
    <property type="evidence" value="ECO:0007669"/>
    <property type="project" value="TreeGrafter"/>
</dbReference>
<dbReference type="Pfam" id="PF13537">
    <property type="entry name" value="GATase_7"/>
    <property type="match status" value="1"/>
</dbReference>
<dbReference type="InterPro" id="IPR033738">
    <property type="entry name" value="AsnB_N"/>
</dbReference>
<dbReference type="PANTHER" id="PTHR43284:SF1">
    <property type="entry name" value="ASPARAGINE SYNTHETASE"/>
    <property type="match status" value="1"/>
</dbReference>
<dbReference type="InterPro" id="IPR029055">
    <property type="entry name" value="Ntn_hydrolases_N"/>
</dbReference>
<keyword evidence="5 10" id="KW-0067">ATP-binding</keyword>
<dbReference type="InterPro" id="IPR006426">
    <property type="entry name" value="Asn_synth_AEB"/>
</dbReference>
<evidence type="ECO:0000256" key="5">
    <source>
        <dbReference type="ARBA" id="ARBA00022840"/>
    </source>
</evidence>
<dbReference type="Pfam" id="PF00733">
    <property type="entry name" value="Asn_synthase"/>
    <property type="match status" value="1"/>
</dbReference>
<keyword evidence="6 9" id="KW-0061">Asparagine biosynthesis</keyword>
<feature type="binding site" evidence="10">
    <location>
        <begin position="374"/>
        <end position="375"/>
    </location>
    <ligand>
        <name>ATP</name>
        <dbReference type="ChEBI" id="CHEBI:30616"/>
    </ligand>
</feature>
<evidence type="ECO:0000256" key="7">
    <source>
        <dbReference type="ARBA" id="ARBA00022962"/>
    </source>
</evidence>
<dbReference type="Gene3D" id="3.40.50.620">
    <property type="entry name" value="HUPs"/>
    <property type="match status" value="1"/>
</dbReference>
<feature type="domain" description="Glutamine amidotransferase type-2" evidence="12">
    <location>
        <begin position="2"/>
        <end position="216"/>
    </location>
</feature>
<keyword evidence="9" id="KW-0028">Amino-acid biosynthesis</keyword>
<feature type="binding site" evidence="10">
    <location>
        <position position="263"/>
    </location>
    <ligand>
        <name>ATP</name>
        <dbReference type="ChEBI" id="CHEBI:30616"/>
    </ligand>
</feature>
<dbReference type="SUPFAM" id="SSF52402">
    <property type="entry name" value="Adenine nucleotide alpha hydrolases-like"/>
    <property type="match status" value="1"/>
</dbReference>
<feature type="binding site" evidence="10">
    <location>
        <position position="291"/>
    </location>
    <ligand>
        <name>ATP</name>
        <dbReference type="ChEBI" id="CHEBI:30616"/>
    </ligand>
</feature>
<dbReference type="PROSITE" id="PS51278">
    <property type="entry name" value="GATASE_TYPE_2"/>
    <property type="match status" value="1"/>
</dbReference>
<accession>A0A6G9YEE0</accession>
<feature type="binding site" evidence="10">
    <location>
        <position position="102"/>
    </location>
    <ligand>
        <name>L-glutamine</name>
        <dbReference type="ChEBI" id="CHEBI:58359"/>
    </ligand>
</feature>
<dbReference type="PANTHER" id="PTHR43284">
    <property type="entry name" value="ASPARAGINE SYNTHETASE (GLUTAMINE-HYDROLYZING)"/>
    <property type="match status" value="1"/>
</dbReference>
<gene>
    <name evidence="13" type="primary">asnB</name>
    <name evidence="13" type="ORF">F5544_18640</name>
</gene>
<dbReference type="NCBIfam" id="TIGR01536">
    <property type="entry name" value="asn_synth_AEB"/>
    <property type="match status" value="1"/>
</dbReference>
<reference evidence="13 14" key="1">
    <citation type="journal article" date="2019" name="ACS Chem. Biol.">
        <title>Identification and Mobilization of a Cryptic Antibiotic Biosynthesis Gene Locus from a Human-Pathogenic Nocardia Isolate.</title>
        <authorList>
            <person name="Herisse M."/>
            <person name="Ishida K."/>
            <person name="Porter J.L."/>
            <person name="Howden B."/>
            <person name="Hertweck C."/>
            <person name="Stinear T.P."/>
            <person name="Pidot S.J."/>
        </authorList>
    </citation>
    <scope>NUCLEOTIDE SEQUENCE [LARGE SCALE GENOMIC DNA]</scope>
    <source>
        <strain evidence="13 14">AUSMDU00012717</strain>
    </source>
</reference>
<dbReference type="Proteomes" id="UP000503540">
    <property type="component" value="Chromosome"/>
</dbReference>
<dbReference type="PIRSF" id="PIRSF001589">
    <property type="entry name" value="Asn_synthetase_glu-h"/>
    <property type="match status" value="1"/>
</dbReference>
<dbReference type="KEGG" id="nah:F5544_18640"/>
<evidence type="ECO:0000313" key="14">
    <source>
        <dbReference type="Proteomes" id="UP000503540"/>
    </source>
</evidence>
<feature type="active site" description="For GATase activity" evidence="9">
    <location>
        <position position="2"/>
    </location>
</feature>
<dbReference type="AlphaFoldDB" id="A0A6G9YEE0"/>
<feature type="site" description="Important for beta-aspartyl-AMP intermediate formation" evidence="11">
    <location>
        <position position="376"/>
    </location>
</feature>
<comment type="catalytic activity">
    <reaction evidence="8">
        <text>L-aspartate + L-glutamine + ATP + H2O = L-asparagine + L-glutamate + AMP + diphosphate + H(+)</text>
        <dbReference type="Rhea" id="RHEA:12228"/>
        <dbReference type="ChEBI" id="CHEBI:15377"/>
        <dbReference type="ChEBI" id="CHEBI:15378"/>
        <dbReference type="ChEBI" id="CHEBI:29985"/>
        <dbReference type="ChEBI" id="CHEBI:29991"/>
        <dbReference type="ChEBI" id="CHEBI:30616"/>
        <dbReference type="ChEBI" id="CHEBI:33019"/>
        <dbReference type="ChEBI" id="CHEBI:58048"/>
        <dbReference type="ChEBI" id="CHEBI:58359"/>
        <dbReference type="ChEBI" id="CHEBI:456215"/>
        <dbReference type="EC" id="6.3.5.4"/>
    </reaction>
</comment>
<dbReference type="Gene3D" id="3.60.20.10">
    <property type="entry name" value="Glutamine Phosphoribosylpyrophosphate, subunit 1, domain 1"/>
    <property type="match status" value="1"/>
</dbReference>
<evidence type="ECO:0000256" key="6">
    <source>
        <dbReference type="ARBA" id="ARBA00022888"/>
    </source>
</evidence>
<dbReference type="GO" id="GO:0006529">
    <property type="term" value="P:asparagine biosynthetic process"/>
    <property type="evidence" value="ECO:0007669"/>
    <property type="project" value="UniProtKB-KW"/>
</dbReference>
<proteinExistence type="inferred from homology"/>
<evidence type="ECO:0000256" key="2">
    <source>
        <dbReference type="ARBA" id="ARBA00005752"/>
    </source>
</evidence>
<evidence type="ECO:0000313" key="13">
    <source>
        <dbReference type="EMBL" id="QIS11599.1"/>
    </source>
</evidence>
<dbReference type="InterPro" id="IPR017932">
    <property type="entry name" value="GATase_2_dom"/>
</dbReference>
<evidence type="ECO:0000256" key="9">
    <source>
        <dbReference type="PIRSR" id="PIRSR001589-1"/>
    </source>
</evidence>
<dbReference type="CDD" id="cd01991">
    <property type="entry name" value="Asn_synthase_B_C"/>
    <property type="match status" value="1"/>
</dbReference>
<evidence type="ECO:0000256" key="4">
    <source>
        <dbReference type="ARBA" id="ARBA00022741"/>
    </source>
</evidence>
<dbReference type="RefSeq" id="WP_167474390.1">
    <property type="nucleotide sequence ID" value="NZ_CP046172.1"/>
</dbReference>
<evidence type="ECO:0000256" key="11">
    <source>
        <dbReference type="PIRSR" id="PIRSR001589-3"/>
    </source>
</evidence>
<organism evidence="13 14">
    <name type="scientific">Nocardia arthritidis</name>
    <dbReference type="NCBI Taxonomy" id="228602"/>
    <lineage>
        <taxon>Bacteria</taxon>
        <taxon>Bacillati</taxon>
        <taxon>Actinomycetota</taxon>
        <taxon>Actinomycetes</taxon>
        <taxon>Mycobacteriales</taxon>
        <taxon>Nocardiaceae</taxon>
        <taxon>Nocardia</taxon>
    </lineage>
</organism>
<dbReference type="InterPro" id="IPR051786">
    <property type="entry name" value="ASN_synthetase/amidase"/>
</dbReference>
<dbReference type="GO" id="GO:0005524">
    <property type="term" value="F:ATP binding"/>
    <property type="evidence" value="ECO:0007669"/>
    <property type="project" value="UniProtKB-KW"/>
</dbReference>
<keyword evidence="14" id="KW-1185">Reference proteome</keyword>
<dbReference type="GO" id="GO:0004066">
    <property type="term" value="F:asparagine synthase (glutamine-hydrolyzing) activity"/>
    <property type="evidence" value="ECO:0007669"/>
    <property type="project" value="UniProtKB-EC"/>
</dbReference>
<evidence type="ECO:0000259" key="12">
    <source>
        <dbReference type="PROSITE" id="PS51278"/>
    </source>
</evidence>
<name>A0A6G9YEE0_9NOCA</name>
<sequence>MCGITGWVDWHRDLTMSGEVVDAMTETLACRGPDARGTWLSPRAAVGHRRLAVIDIDGGAQPMIAERGGRPVVLTYSGEVYNYRELRAELRSRGHYFDTESDTEVVLRAYLEWGADFVTRLNGMFGLAIWDAWRQELLLVRDRLGVKPLYYHEYDGGVIFGSEPKALLANPVFDAILDDAGLVRLFALFGTATPGEGVLRGLREVRPGTLVRISREGTRHSRYWELVSAPHPDDAATTVRRVRELLADTVAHQLVSDVPLCALVSGGVDSSAIAALAADRMGGAKLSTYAVDFRDSERDFAADVARPSRDAPFVRELVAHIGSHHTDVVLDTPDLLTVQDIASRARDLPCLGDLDASLYLLFHAIAGRSTVALSGESADEVFGGYWWFHDENARRRAGFPWSMDDVGFAAVLSPAIKDRIDPGEYVREHYAEALAEVPRLAGESDAERRSREMMYLGLTRFLPVLLDRKDRMSMAVGLEVRVPFCDHRLVEYLWNVPWRMKADGAPKALLRKAVADLLPDALVWRPKSQYPATVDPDYDATVRARARLLLSGESAVGPLLDAQRVHALVDGSSKRPPWMQRLALAYLWQIDRWLRAYDVRVTV</sequence>
<dbReference type="InterPro" id="IPR014729">
    <property type="entry name" value="Rossmann-like_a/b/a_fold"/>
</dbReference>
<evidence type="ECO:0000256" key="10">
    <source>
        <dbReference type="PIRSR" id="PIRSR001589-2"/>
    </source>
</evidence>
<keyword evidence="7 9" id="KW-0315">Glutamine amidotransferase</keyword>
<protein>
    <recommendedName>
        <fullName evidence="3">asparagine synthase (glutamine-hydrolyzing)</fullName>
        <ecNumber evidence="3">6.3.5.4</ecNumber>
    </recommendedName>
</protein>
<dbReference type="EMBL" id="CP046172">
    <property type="protein sequence ID" value="QIS11599.1"/>
    <property type="molecule type" value="Genomic_DNA"/>
</dbReference>
<comment type="similarity">
    <text evidence="2">Belongs to the asparagine synthetase family.</text>
</comment>